<keyword evidence="3" id="KW-1185">Reference proteome</keyword>
<evidence type="ECO:0000256" key="1">
    <source>
        <dbReference type="SAM" id="SignalP"/>
    </source>
</evidence>
<proteinExistence type="predicted"/>
<organism evidence="2 3">
    <name type="scientific">Ceratocystis lukuohia</name>
    <dbReference type="NCBI Taxonomy" id="2019550"/>
    <lineage>
        <taxon>Eukaryota</taxon>
        <taxon>Fungi</taxon>
        <taxon>Dikarya</taxon>
        <taxon>Ascomycota</taxon>
        <taxon>Pezizomycotina</taxon>
        <taxon>Sordariomycetes</taxon>
        <taxon>Hypocreomycetidae</taxon>
        <taxon>Microascales</taxon>
        <taxon>Ceratocystidaceae</taxon>
        <taxon>Ceratocystis</taxon>
    </lineage>
</organism>
<name>A0ABR4M8J6_9PEZI</name>
<reference evidence="2 3" key="1">
    <citation type="submission" date="2020-05" db="EMBL/GenBank/DDBJ databases">
        <title>Ceratocystis lukuohia genome.</title>
        <authorList>
            <person name="Harrington T.C."/>
            <person name="Kim K."/>
            <person name="Mayers C.G."/>
        </authorList>
    </citation>
    <scope>NUCLEOTIDE SEQUENCE [LARGE SCALE GENOMIC DNA]</scope>
    <source>
        <strain evidence="2 3">C4212</strain>
    </source>
</reference>
<evidence type="ECO:0000313" key="2">
    <source>
        <dbReference type="EMBL" id="KAL2884592.1"/>
    </source>
</evidence>
<feature type="signal peptide" evidence="1">
    <location>
        <begin position="1"/>
        <end position="22"/>
    </location>
</feature>
<protein>
    <recommendedName>
        <fullName evidence="4">Secreted protein</fullName>
    </recommendedName>
</protein>
<feature type="chain" id="PRO_5045949709" description="Secreted protein" evidence="1">
    <location>
        <begin position="23"/>
        <end position="200"/>
    </location>
</feature>
<dbReference type="GeneID" id="98121741"/>
<gene>
    <name evidence="2" type="ORF">HOO65_110063</name>
</gene>
<sequence length="200" mass="22468">MQLFTSFKLVFMAALFSTQAIAGDQKVPTLSNLGLEITELEGTSLKCAKNSEGFFAQVYVTAENKAIEVEVIKNPKDSFKSYEAVLSIWKDQSKLDVGSLKQIKYSDVQGDDFYIIDAILKKSGYDPNGEWSHSGRIISKDSPTDTKAWNLLCKASFAKDAMEMCAKFEGMEKLYVESFQVGRDDGMWRWVKIKFATTCD</sequence>
<accession>A0ABR4M8J6</accession>
<dbReference type="Proteomes" id="UP001610728">
    <property type="component" value="Unassembled WGS sequence"/>
</dbReference>
<dbReference type="RefSeq" id="XP_070855773.1">
    <property type="nucleotide sequence ID" value="XM_071001743.1"/>
</dbReference>
<comment type="caution">
    <text evidence="2">The sequence shown here is derived from an EMBL/GenBank/DDBJ whole genome shotgun (WGS) entry which is preliminary data.</text>
</comment>
<evidence type="ECO:0008006" key="4">
    <source>
        <dbReference type="Google" id="ProtNLM"/>
    </source>
</evidence>
<dbReference type="EMBL" id="JABSNW010000011">
    <property type="protein sequence ID" value="KAL2884592.1"/>
    <property type="molecule type" value="Genomic_DNA"/>
</dbReference>
<keyword evidence="1" id="KW-0732">Signal</keyword>
<evidence type="ECO:0000313" key="3">
    <source>
        <dbReference type="Proteomes" id="UP001610728"/>
    </source>
</evidence>